<organism evidence="2 3">
    <name type="scientific">Oryza meyeriana var. granulata</name>
    <dbReference type="NCBI Taxonomy" id="110450"/>
    <lineage>
        <taxon>Eukaryota</taxon>
        <taxon>Viridiplantae</taxon>
        <taxon>Streptophyta</taxon>
        <taxon>Embryophyta</taxon>
        <taxon>Tracheophyta</taxon>
        <taxon>Spermatophyta</taxon>
        <taxon>Magnoliopsida</taxon>
        <taxon>Liliopsida</taxon>
        <taxon>Poales</taxon>
        <taxon>Poaceae</taxon>
        <taxon>BOP clade</taxon>
        <taxon>Oryzoideae</taxon>
        <taxon>Oryzeae</taxon>
        <taxon>Oryzinae</taxon>
        <taxon>Oryza</taxon>
        <taxon>Oryza meyeriana</taxon>
    </lineage>
</organism>
<dbReference type="EMBL" id="SPHZ02000005">
    <property type="protein sequence ID" value="KAF0917221.1"/>
    <property type="molecule type" value="Genomic_DNA"/>
</dbReference>
<accession>A0A6G1DXT7</accession>
<name>A0A6G1DXT7_9ORYZ</name>
<keyword evidence="3" id="KW-1185">Reference proteome</keyword>
<dbReference type="AlphaFoldDB" id="A0A6G1DXT7"/>
<sequence>MIFSGDGRGHTKGLGAQSTLGVGETEEVVATPPEANLPQLEEVALDSPPQQGGIVAPVDKAVSWVVTLLRPRPQYFDNAGGQPRVLFSEALPNAWDSVERLQVIILAEWGERNEKCFALPVEEARLEEGCQKLESLVHVAKVVYDHDIAEVERLNTALEGECDEVVAAREQAVKAAEEL</sequence>
<comment type="caution">
    <text evidence="2">The sequence shown here is derived from an EMBL/GenBank/DDBJ whole genome shotgun (WGS) entry which is preliminary data.</text>
</comment>
<evidence type="ECO:0000313" key="3">
    <source>
        <dbReference type="Proteomes" id="UP000479710"/>
    </source>
</evidence>
<protein>
    <submittedName>
        <fullName evidence="2">Uncharacterized protein</fullName>
    </submittedName>
</protein>
<gene>
    <name evidence="2" type="ORF">E2562_017122</name>
</gene>
<proteinExistence type="predicted"/>
<feature type="region of interest" description="Disordered" evidence="1">
    <location>
        <begin position="1"/>
        <end position="25"/>
    </location>
</feature>
<evidence type="ECO:0000256" key="1">
    <source>
        <dbReference type="SAM" id="MobiDB-lite"/>
    </source>
</evidence>
<evidence type="ECO:0000313" key="2">
    <source>
        <dbReference type="EMBL" id="KAF0917221.1"/>
    </source>
</evidence>
<dbReference type="Proteomes" id="UP000479710">
    <property type="component" value="Unassembled WGS sequence"/>
</dbReference>
<reference evidence="2 3" key="1">
    <citation type="submission" date="2019-11" db="EMBL/GenBank/DDBJ databases">
        <title>Whole genome sequence of Oryza granulata.</title>
        <authorList>
            <person name="Li W."/>
        </authorList>
    </citation>
    <scope>NUCLEOTIDE SEQUENCE [LARGE SCALE GENOMIC DNA]</scope>
    <source>
        <strain evidence="3">cv. Menghai</strain>
        <tissue evidence="2">Leaf</tissue>
    </source>
</reference>